<feature type="transmembrane region" description="Helical" evidence="1">
    <location>
        <begin position="409"/>
        <end position="427"/>
    </location>
</feature>
<dbReference type="Proteomes" id="UP000239388">
    <property type="component" value="Unassembled WGS sequence"/>
</dbReference>
<name>A0A2S8G180_9BACT</name>
<dbReference type="EMBL" id="PUIB01000011">
    <property type="protein sequence ID" value="PQO38070.1"/>
    <property type="molecule type" value="Genomic_DNA"/>
</dbReference>
<organism evidence="2 3">
    <name type="scientific">Blastopirellula marina</name>
    <dbReference type="NCBI Taxonomy" id="124"/>
    <lineage>
        <taxon>Bacteria</taxon>
        <taxon>Pseudomonadati</taxon>
        <taxon>Planctomycetota</taxon>
        <taxon>Planctomycetia</taxon>
        <taxon>Pirellulales</taxon>
        <taxon>Pirellulaceae</taxon>
        <taxon>Blastopirellula</taxon>
    </lineage>
</organism>
<gene>
    <name evidence="2" type="ORF">C5Y98_08275</name>
</gene>
<evidence type="ECO:0000256" key="1">
    <source>
        <dbReference type="SAM" id="Phobius"/>
    </source>
</evidence>
<feature type="transmembrane region" description="Helical" evidence="1">
    <location>
        <begin position="108"/>
        <end position="127"/>
    </location>
</feature>
<sequence length="453" mass="50176">MILLLGMTGAAIIWSMSVAYQRTRDPLHPLVYIGPMLIYMFVYLPVKEVFNGGFDRWFPDAGLLLSIQVCFTLGIVLFCVGVLHGTGPVKAGAQRVVFRAPEVVCERLYQTGCILGMLAVVAYLYAIMRSGGFLKVYGGAKGHYSAGTGYINEMVNFAIPAVALVLLSWQGKVKNKSRILLAIFFSSPLLVHGLLGARRGPTFIILATIFVSWFIASGKKISVAKVVASFGVIGVLILFLFANRGNIHLGSDVNIEWTLTRDYVTDDVPDDAVFMYAVPAMAQATGTHYWGIRYAATYLIRPIPRQIWPNKYHDLGLDKLFYQDDVAGIPDSEWIAILGWRPLRGSAGGFICDFFLEFSWGALLFCYLLGRFYGELWRRAATLGGLWTLLYIMAAGLSVYIPTQSVSAVFHRFLFMAIPTILLWKMISPSGKLSVPMQAKRKSSPEAFPPSRS</sequence>
<feature type="transmembrane region" description="Helical" evidence="1">
    <location>
        <begin position="58"/>
        <end position="83"/>
    </location>
</feature>
<protein>
    <recommendedName>
        <fullName evidence="4">Oligosaccharide repeat unit polymerase</fullName>
    </recommendedName>
</protein>
<evidence type="ECO:0000313" key="2">
    <source>
        <dbReference type="EMBL" id="PQO38070.1"/>
    </source>
</evidence>
<feature type="transmembrane region" description="Helical" evidence="1">
    <location>
        <begin position="347"/>
        <end position="369"/>
    </location>
</feature>
<proteinExistence type="predicted"/>
<dbReference type="RefSeq" id="WP_105353180.1">
    <property type="nucleotide sequence ID" value="NZ_PUIB01000011.1"/>
</dbReference>
<evidence type="ECO:0008006" key="4">
    <source>
        <dbReference type="Google" id="ProtNLM"/>
    </source>
</evidence>
<keyword evidence="1" id="KW-0812">Transmembrane</keyword>
<feature type="transmembrane region" description="Helical" evidence="1">
    <location>
        <begin position="223"/>
        <end position="242"/>
    </location>
</feature>
<accession>A0A2S8G180</accession>
<evidence type="ECO:0000313" key="3">
    <source>
        <dbReference type="Proteomes" id="UP000239388"/>
    </source>
</evidence>
<keyword evidence="1" id="KW-1133">Transmembrane helix</keyword>
<reference evidence="2 3" key="1">
    <citation type="submission" date="2018-02" db="EMBL/GenBank/DDBJ databases">
        <title>Comparative genomes isolates from brazilian mangrove.</title>
        <authorList>
            <person name="Araujo J.E."/>
            <person name="Taketani R.G."/>
            <person name="Silva M.C.P."/>
            <person name="Loureco M.V."/>
            <person name="Andreote F.D."/>
        </authorList>
    </citation>
    <scope>NUCLEOTIDE SEQUENCE [LARGE SCALE GENOMIC DNA]</scope>
    <source>
        <strain evidence="2 3">NAP PRIS-MGV</strain>
    </source>
</reference>
<feature type="transmembrane region" description="Helical" evidence="1">
    <location>
        <begin position="179"/>
        <end position="195"/>
    </location>
</feature>
<comment type="caution">
    <text evidence="2">The sequence shown here is derived from an EMBL/GenBank/DDBJ whole genome shotgun (WGS) entry which is preliminary data.</text>
</comment>
<feature type="transmembrane region" description="Helical" evidence="1">
    <location>
        <begin position="381"/>
        <end position="403"/>
    </location>
</feature>
<dbReference type="AlphaFoldDB" id="A0A2S8G180"/>
<dbReference type="OrthoDB" id="7928301at2"/>
<feature type="transmembrane region" description="Helical" evidence="1">
    <location>
        <begin position="29"/>
        <end position="46"/>
    </location>
</feature>
<feature type="transmembrane region" description="Helical" evidence="1">
    <location>
        <begin position="201"/>
        <end position="216"/>
    </location>
</feature>
<keyword evidence="1" id="KW-0472">Membrane</keyword>